<dbReference type="AlphaFoldDB" id="A0A1M7CI04"/>
<accession>A0A1M7CI04</accession>
<proteinExistence type="predicted"/>
<name>A0A1M7CI04_9RHOB</name>
<dbReference type="Proteomes" id="UP000184191">
    <property type="component" value="Unassembled WGS sequence"/>
</dbReference>
<evidence type="ECO:0000313" key="1">
    <source>
        <dbReference type="EMBL" id="SHL66439.1"/>
    </source>
</evidence>
<dbReference type="EMBL" id="FRBN01000025">
    <property type="protein sequence ID" value="SHL66439.1"/>
    <property type="molecule type" value="Genomic_DNA"/>
</dbReference>
<reference evidence="2" key="1">
    <citation type="submission" date="2016-11" db="EMBL/GenBank/DDBJ databases">
        <authorList>
            <person name="Varghese N."/>
            <person name="Submissions S."/>
        </authorList>
    </citation>
    <scope>NUCLEOTIDE SEQUENCE [LARGE SCALE GENOMIC DNA]</scope>
    <source>
        <strain evidence="2">DSM 29327</strain>
    </source>
</reference>
<organism evidence="1 2">
    <name type="scientific">Roseovarius marisflavi</name>
    <dbReference type="NCBI Taxonomy" id="1054996"/>
    <lineage>
        <taxon>Bacteria</taxon>
        <taxon>Pseudomonadati</taxon>
        <taxon>Pseudomonadota</taxon>
        <taxon>Alphaproteobacteria</taxon>
        <taxon>Rhodobacterales</taxon>
        <taxon>Roseobacteraceae</taxon>
        <taxon>Roseovarius</taxon>
    </lineage>
</organism>
<protein>
    <submittedName>
        <fullName evidence="1">Uncharacterized protein</fullName>
    </submittedName>
</protein>
<sequence length="83" mass="9250">MILHETEACMPFKMCQSCAVSAPRRIIGHCIRPCHPPALRQQARAARVAYELSRKSGIGLWICTFENREAPCRGGEAFDTGDM</sequence>
<gene>
    <name evidence="1" type="ORF">SAMN05444414_12529</name>
</gene>
<evidence type="ECO:0000313" key="2">
    <source>
        <dbReference type="Proteomes" id="UP000184191"/>
    </source>
</evidence>
<keyword evidence="2" id="KW-1185">Reference proteome</keyword>